<evidence type="ECO:0000313" key="2">
    <source>
        <dbReference type="EnsemblMetazoa" id="CJA09562.1"/>
    </source>
</evidence>
<sequence>MTIDEDIEEIQQLVLDIGKLYNEIMTAREEDLKAYRAAAAQFDKLEEERSYRTRKKRDKKRKRGKLANSRKSSTPVASTPKEVKAMIADASLKVAENEEKPPVKGEEEDSKDKDKEKEEPGI</sequence>
<evidence type="ECO:0000313" key="3">
    <source>
        <dbReference type="Proteomes" id="UP000005237"/>
    </source>
</evidence>
<accession>A0A8R1DRM0</accession>
<organism evidence="2 3">
    <name type="scientific">Caenorhabditis japonica</name>
    <dbReference type="NCBI Taxonomy" id="281687"/>
    <lineage>
        <taxon>Eukaryota</taxon>
        <taxon>Metazoa</taxon>
        <taxon>Ecdysozoa</taxon>
        <taxon>Nematoda</taxon>
        <taxon>Chromadorea</taxon>
        <taxon>Rhabditida</taxon>
        <taxon>Rhabditina</taxon>
        <taxon>Rhabditomorpha</taxon>
        <taxon>Rhabditoidea</taxon>
        <taxon>Rhabditidae</taxon>
        <taxon>Peloderinae</taxon>
        <taxon>Caenorhabditis</taxon>
    </lineage>
</organism>
<protein>
    <submittedName>
        <fullName evidence="2">Uncharacterized protein</fullName>
    </submittedName>
</protein>
<evidence type="ECO:0000256" key="1">
    <source>
        <dbReference type="SAM" id="MobiDB-lite"/>
    </source>
</evidence>
<feature type="compositionally biased region" description="Basic and acidic residues" evidence="1">
    <location>
        <begin position="95"/>
        <end position="122"/>
    </location>
</feature>
<reference evidence="2" key="2">
    <citation type="submission" date="2022-06" db="UniProtKB">
        <authorList>
            <consortium name="EnsemblMetazoa"/>
        </authorList>
    </citation>
    <scope>IDENTIFICATION</scope>
    <source>
        <strain evidence="2">DF5081</strain>
    </source>
</reference>
<reference evidence="3" key="1">
    <citation type="submission" date="2010-08" db="EMBL/GenBank/DDBJ databases">
        <authorList>
            <consortium name="Caenorhabditis japonica Sequencing Consortium"/>
            <person name="Wilson R.K."/>
        </authorList>
    </citation>
    <scope>NUCLEOTIDE SEQUENCE [LARGE SCALE GENOMIC DNA]</scope>
    <source>
        <strain evidence="3">DF5081</strain>
    </source>
</reference>
<dbReference type="AlphaFoldDB" id="A0A8R1DRM0"/>
<dbReference type="Proteomes" id="UP000005237">
    <property type="component" value="Unassembled WGS sequence"/>
</dbReference>
<keyword evidence="3" id="KW-1185">Reference proteome</keyword>
<name>A0A8R1DRM0_CAEJA</name>
<feature type="region of interest" description="Disordered" evidence="1">
    <location>
        <begin position="46"/>
        <end position="122"/>
    </location>
</feature>
<dbReference type="EnsemblMetazoa" id="CJA09562.1">
    <property type="protein sequence ID" value="CJA09562.1"/>
    <property type="gene ID" value="WBGene00128766"/>
</dbReference>
<proteinExistence type="predicted"/>
<feature type="compositionally biased region" description="Basic residues" evidence="1">
    <location>
        <begin position="52"/>
        <end position="65"/>
    </location>
</feature>